<proteinExistence type="predicted"/>
<name>A0A378YV31_9NOCA</name>
<keyword evidence="1" id="KW-1133">Transmembrane helix</keyword>
<evidence type="ECO:0000256" key="1">
    <source>
        <dbReference type="SAM" id="Phobius"/>
    </source>
</evidence>
<keyword evidence="3" id="KW-1185">Reference proteome</keyword>
<dbReference type="Proteomes" id="UP000255467">
    <property type="component" value="Unassembled WGS sequence"/>
</dbReference>
<reference evidence="2 3" key="1">
    <citation type="submission" date="2018-06" db="EMBL/GenBank/DDBJ databases">
        <authorList>
            <consortium name="Pathogen Informatics"/>
            <person name="Doyle S."/>
        </authorList>
    </citation>
    <scope>NUCLEOTIDE SEQUENCE [LARGE SCALE GENOMIC DNA]</scope>
    <source>
        <strain evidence="2 3">NCTC1934</strain>
    </source>
</reference>
<evidence type="ECO:0000313" key="3">
    <source>
        <dbReference type="Proteomes" id="UP000255467"/>
    </source>
</evidence>
<feature type="transmembrane region" description="Helical" evidence="1">
    <location>
        <begin position="25"/>
        <end position="42"/>
    </location>
</feature>
<accession>A0A378YV31</accession>
<gene>
    <name evidence="2" type="ORF">NCTC1934_04256</name>
</gene>
<evidence type="ECO:0000313" key="2">
    <source>
        <dbReference type="EMBL" id="SUA80397.1"/>
    </source>
</evidence>
<sequence length="55" mass="6079">MMRALLIGFALVVAGAVVPGLASAAFVLVVLAGVVWVGMRQVRWSTRRRWRGDRR</sequence>
<organism evidence="2 3">
    <name type="scientific">Nocardia otitidiscaviarum</name>
    <dbReference type="NCBI Taxonomy" id="1823"/>
    <lineage>
        <taxon>Bacteria</taxon>
        <taxon>Bacillati</taxon>
        <taxon>Actinomycetota</taxon>
        <taxon>Actinomycetes</taxon>
        <taxon>Mycobacteriales</taxon>
        <taxon>Nocardiaceae</taxon>
        <taxon>Nocardia</taxon>
    </lineage>
</organism>
<dbReference type="RefSeq" id="WP_157533841.1">
    <property type="nucleotide sequence ID" value="NZ_UGRY01000002.1"/>
</dbReference>
<dbReference type="AlphaFoldDB" id="A0A378YV31"/>
<keyword evidence="1" id="KW-0812">Transmembrane</keyword>
<protein>
    <submittedName>
        <fullName evidence="2">Uncharacterized protein</fullName>
    </submittedName>
</protein>
<dbReference type="EMBL" id="UGRY01000002">
    <property type="protein sequence ID" value="SUA80397.1"/>
    <property type="molecule type" value="Genomic_DNA"/>
</dbReference>
<keyword evidence="1" id="KW-0472">Membrane</keyword>